<dbReference type="GO" id="GO:0008270">
    <property type="term" value="F:zinc ion binding"/>
    <property type="evidence" value="ECO:0007669"/>
    <property type="project" value="InterPro"/>
</dbReference>
<protein>
    <recommendedName>
        <fullName evidence="3">Zn(2)-C6 fungal-type domain-containing protein</fullName>
    </recommendedName>
</protein>
<reference evidence="4 5" key="1">
    <citation type="submission" date="2019-04" db="EMBL/GenBank/DDBJ databases">
        <title>High contiguity whole genome sequence and gene annotation resource for two Venturia nashicola isolates.</title>
        <authorList>
            <person name="Prokchorchik M."/>
            <person name="Won K."/>
            <person name="Lee Y."/>
            <person name="Choi E.D."/>
            <person name="Segonzac C."/>
            <person name="Sohn K.H."/>
        </authorList>
    </citation>
    <scope>NUCLEOTIDE SEQUENCE [LARGE SCALE GENOMIC DNA]</scope>
    <source>
        <strain evidence="4 5">PRI2</strain>
    </source>
</reference>
<feature type="region of interest" description="Disordered" evidence="2">
    <location>
        <begin position="52"/>
        <end position="86"/>
    </location>
</feature>
<dbReference type="AlphaFoldDB" id="A0A4Z1NVV0"/>
<evidence type="ECO:0000259" key="3">
    <source>
        <dbReference type="PROSITE" id="PS50048"/>
    </source>
</evidence>
<dbReference type="Gene3D" id="4.10.240.10">
    <property type="entry name" value="Zn(2)-C6 fungal-type DNA-binding domain"/>
    <property type="match status" value="1"/>
</dbReference>
<dbReference type="Pfam" id="PF00172">
    <property type="entry name" value="Zn_clus"/>
    <property type="match status" value="1"/>
</dbReference>
<organism evidence="4 5">
    <name type="scientific">Venturia nashicola</name>
    <dbReference type="NCBI Taxonomy" id="86259"/>
    <lineage>
        <taxon>Eukaryota</taxon>
        <taxon>Fungi</taxon>
        <taxon>Dikarya</taxon>
        <taxon>Ascomycota</taxon>
        <taxon>Pezizomycotina</taxon>
        <taxon>Dothideomycetes</taxon>
        <taxon>Pleosporomycetidae</taxon>
        <taxon>Venturiales</taxon>
        <taxon>Venturiaceae</taxon>
        <taxon>Venturia</taxon>
    </lineage>
</organism>
<dbReference type="InterPro" id="IPR021858">
    <property type="entry name" value="Fun_TF"/>
</dbReference>
<dbReference type="SMART" id="SM00066">
    <property type="entry name" value="GAL4"/>
    <property type="match status" value="1"/>
</dbReference>
<dbReference type="PANTHER" id="PTHR47784">
    <property type="entry name" value="STEROL UPTAKE CONTROL PROTEIN 2"/>
    <property type="match status" value="1"/>
</dbReference>
<evidence type="ECO:0000313" key="5">
    <source>
        <dbReference type="Proteomes" id="UP000298493"/>
    </source>
</evidence>
<gene>
    <name evidence="4" type="ORF">E6O75_ATG06185</name>
</gene>
<dbReference type="EMBL" id="SNSC02000013">
    <property type="protein sequence ID" value="TID19064.1"/>
    <property type="molecule type" value="Genomic_DNA"/>
</dbReference>
<feature type="domain" description="Zn(2)-C6 fungal-type" evidence="3">
    <location>
        <begin position="13"/>
        <end position="42"/>
    </location>
</feature>
<comment type="caution">
    <text evidence="4">The sequence shown here is derived from an EMBL/GenBank/DDBJ whole genome shotgun (WGS) entry which is preliminary data.</text>
</comment>
<dbReference type="GO" id="GO:0001228">
    <property type="term" value="F:DNA-binding transcription activator activity, RNA polymerase II-specific"/>
    <property type="evidence" value="ECO:0007669"/>
    <property type="project" value="TreeGrafter"/>
</dbReference>
<dbReference type="CDD" id="cd00067">
    <property type="entry name" value="GAL4"/>
    <property type="match status" value="1"/>
</dbReference>
<dbReference type="STRING" id="86259.A0A4Z1NVV0"/>
<dbReference type="InterPro" id="IPR053157">
    <property type="entry name" value="Sterol_Uptake_Regulator"/>
</dbReference>
<dbReference type="InterPro" id="IPR036864">
    <property type="entry name" value="Zn2-C6_fun-type_DNA-bd_sf"/>
</dbReference>
<keyword evidence="5" id="KW-1185">Reference proteome</keyword>
<dbReference type="PROSITE" id="PS50048">
    <property type="entry name" value="ZN2_CY6_FUNGAL_2"/>
    <property type="match status" value="1"/>
</dbReference>
<dbReference type="PROSITE" id="PS00463">
    <property type="entry name" value="ZN2_CY6_FUNGAL_1"/>
    <property type="match status" value="1"/>
</dbReference>
<dbReference type="InterPro" id="IPR001138">
    <property type="entry name" value="Zn2Cys6_DnaBD"/>
</dbReference>
<evidence type="ECO:0000256" key="2">
    <source>
        <dbReference type="SAM" id="MobiDB-lite"/>
    </source>
</evidence>
<dbReference type="PANTHER" id="PTHR47784:SF5">
    <property type="entry name" value="STEROL UPTAKE CONTROL PROTEIN 2"/>
    <property type="match status" value="1"/>
</dbReference>
<evidence type="ECO:0000313" key="4">
    <source>
        <dbReference type="EMBL" id="TID19064.1"/>
    </source>
</evidence>
<evidence type="ECO:0000256" key="1">
    <source>
        <dbReference type="ARBA" id="ARBA00023242"/>
    </source>
</evidence>
<sequence length="463" mass="52135">MPSRAGHKKSRNGCLRCKQRRVKCDEQRPCRDCVRRGERCSLVDYDVESGRSLSLSQTESPYPANSALPQAGFPSPGGSESRSPESDTFSFLSQFKVPKPTAAPDWSQDLLLMNNYTRSTCRSFSNIESIHIIWESVVPELAVKHRFLMHGLLALSAFHLCELRPAEKNNFIALATLHQGRALSHFRPVLPSINQDNCEAAVCMAIVLSVIGLSALSRPRITQHDSTGLYTSSFNDILGVFSLTRGVAEVLAPAQSQLRDSPIKAMFGTWTLDSYNDIHLPEEVQNRFDALKHEIVPSLVTDASSNLTACLEALDQLESIYKDIQYNLTSPPPEIVSENTRVEMDLGFILKWTTSVPAEFVVLLRQHHTAALIILAHYVVTMMSLGDKWFSKNWTENALQMIKEIIDPSGLPWLRWPEDRLRRQQERWRAAMDESSPPQLAKPEDHSFDLDSLNINNKIALIR</sequence>
<dbReference type="SUPFAM" id="SSF57701">
    <property type="entry name" value="Zn2/Cys6 DNA-binding domain"/>
    <property type="match status" value="1"/>
</dbReference>
<name>A0A4Z1NVV0_9PEZI</name>
<keyword evidence="1" id="KW-0539">Nucleus</keyword>
<proteinExistence type="predicted"/>
<dbReference type="Pfam" id="PF11951">
    <property type="entry name" value="Fungal_trans_2"/>
    <property type="match status" value="1"/>
</dbReference>
<dbReference type="Proteomes" id="UP000298493">
    <property type="component" value="Unassembled WGS sequence"/>
</dbReference>
<accession>A0A4Z1NVV0</accession>